<sequence>MNNISIPITILDFSDLDINLDTLQKKVSKFYDQYEDDLYLLHKNKVDYLEQFINIKDNEVYLNYDYDFSKLNINEDTFKIINFMKPTRRRLISEYIVEIINDNIFINRQENRGFTQKFAYISNNEFDYRKYTRKFK</sequence>
<accession>A0A128EMK1</accession>
<name>A0A128EMK1_9BACT</name>
<protein>
    <submittedName>
        <fullName evidence="1">Uncharacterized protein</fullName>
    </submittedName>
</protein>
<dbReference type="OrthoDB" id="9962312at2"/>
<dbReference type="Proteomes" id="UP000069632">
    <property type="component" value="Unassembled WGS sequence"/>
</dbReference>
<dbReference type="RefSeq" id="WP_075540624.1">
    <property type="nucleotide sequence ID" value="NZ_CP053844.1"/>
</dbReference>
<keyword evidence="2" id="KW-1185">Reference proteome</keyword>
<gene>
    <name evidence="1" type="ORF">ERS672216_01941</name>
</gene>
<proteinExistence type="predicted"/>
<evidence type="ECO:0000313" key="1">
    <source>
        <dbReference type="EMBL" id="CZE49483.1"/>
    </source>
</evidence>
<dbReference type="EMBL" id="FIZP01000030">
    <property type="protein sequence ID" value="CZE49483.1"/>
    <property type="molecule type" value="Genomic_DNA"/>
</dbReference>
<dbReference type="AlphaFoldDB" id="A0A128EMK1"/>
<reference evidence="1 2" key="1">
    <citation type="submission" date="2016-02" db="EMBL/GenBank/DDBJ databases">
        <authorList>
            <consortium name="Pathogen Informatics"/>
        </authorList>
    </citation>
    <scope>NUCLEOTIDE SEQUENCE [LARGE SCALE GENOMIC DNA]</scope>
    <source>
        <strain evidence="1 2">RC20</strain>
    </source>
</reference>
<organism evidence="1 2">
    <name type="scientific">Campylobacter geochelonis</name>
    <dbReference type="NCBI Taxonomy" id="1780362"/>
    <lineage>
        <taxon>Bacteria</taxon>
        <taxon>Pseudomonadati</taxon>
        <taxon>Campylobacterota</taxon>
        <taxon>Epsilonproteobacteria</taxon>
        <taxon>Campylobacterales</taxon>
        <taxon>Campylobacteraceae</taxon>
        <taxon>Campylobacter</taxon>
    </lineage>
</organism>
<evidence type="ECO:0000313" key="2">
    <source>
        <dbReference type="Proteomes" id="UP000069632"/>
    </source>
</evidence>